<name>A0ABQ5FZ45_9ASTR</name>
<sequence>MVISSLVSTPKRGGLGVGSLRAKNLGLLGKWKWQYLTEVDALWRKVVKSFYGSDGGFGSSSVRNTRHGHGVILSMCDGSRRMDRFPRLFSLESDQDCKGLESVRYGVLNGFDTAYRGFLGVWTTFDIFQNIYLLYLQYSVLVFTGYGVLIMFPPWSLVSAGTDTPYLP</sequence>
<organism evidence="2 3">
    <name type="scientific">Tanacetum coccineum</name>
    <dbReference type="NCBI Taxonomy" id="301880"/>
    <lineage>
        <taxon>Eukaryota</taxon>
        <taxon>Viridiplantae</taxon>
        <taxon>Streptophyta</taxon>
        <taxon>Embryophyta</taxon>
        <taxon>Tracheophyta</taxon>
        <taxon>Spermatophyta</taxon>
        <taxon>Magnoliopsida</taxon>
        <taxon>eudicotyledons</taxon>
        <taxon>Gunneridae</taxon>
        <taxon>Pentapetalae</taxon>
        <taxon>asterids</taxon>
        <taxon>campanulids</taxon>
        <taxon>Asterales</taxon>
        <taxon>Asteraceae</taxon>
        <taxon>Asteroideae</taxon>
        <taxon>Anthemideae</taxon>
        <taxon>Anthemidinae</taxon>
        <taxon>Tanacetum</taxon>
    </lineage>
</organism>
<feature type="transmembrane region" description="Helical" evidence="1">
    <location>
        <begin position="132"/>
        <end position="152"/>
    </location>
</feature>
<proteinExistence type="predicted"/>
<protein>
    <submittedName>
        <fullName evidence="2">Uncharacterized protein</fullName>
    </submittedName>
</protein>
<evidence type="ECO:0000313" key="2">
    <source>
        <dbReference type="EMBL" id="GJT68645.1"/>
    </source>
</evidence>
<reference evidence="2" key="1">
    <citation type="journal article" date="2022" name="Int. J. Mol. Sci.">
        <title>Draft Genome of Tanacetum Coccineum: Genomic Comparison of Closely Related Tanacetum-Family Plants.</title>
        <authorList>
            <person name="Yamashiro T."/>
            <person name="Shiraishi A."/>
            <person name="Nakayama K."/>
            <person name="Satake H."/>
        </authorList>
    </citation>
    <scope>NUCLEOTIDE SEQUENCE</scope>
</reference>
<keyword evidence="3" id="KW-1185">Reference proteome</keyword>
<keyword evidence="1" id="KW-1133">Transmembrane helix</keyword>
<accession>A0ABQ5FZ45</accession>
<evidence type="ECO:0000313" key="3">
    <source>
        <dbReference type="Proteomes" id="UP001151760"/>
    </source>
</evidence>
<comment type="caution">
    <text evidence="2">The sequence shown here is derived from an EMBL/GenBank/DDBJ whole genome shotgun (WGS) entry which is preliminary data.</text>
</comment>
<gene>
    <name evidence="2" type="ORF">Tco_1020125</name>
</gene>
<evidence type="ECO:0000256" key="1">
    <source>
        <dbReference type="SAM" id="Phobius"/>
    </source>
</evidence>
<dbReference type="Proteomes" id="UP001151760">
    <property type="component" value="Unassembled WGS sequence"/>
</dbReference>
<keyword evidence="1" id="KW-0472">Membrane</keyword>
<dbReference type="EMBL" id="BQNB010017918">
    <property type="protein sequence ID" value="GJT68645.1"/>
    <property type="molecule type" value="Genomic_DNA"/>
</dbReference>
<keyword evidence="1" id="KW-0812">Transmembrane</keyword>
<reference evidence="2" key="2">
    <citation type="submission" date="2022-01" db="EMBL/GenBank/DDBJ databases">
        <authorList>
            <person name="Yamashiro T."/>
            <person name="Shiraishi A."/>
            <person name="Satake H."/>
            <person name="Nakayama K."/>
        </authorList>
    </citation>
    <scope>NUCLEOTIDE SEQUENCE</scope>
</reference>